<accession>A0ABQ6KSF0</accession>
<protein>
    <submittedName>
        <fullName evidence="1">Unnamed protein product</fullName>
    </submittedName>
</protein>
<evidence type="ECO:0000313" key="2">
    <source>
        <dbReference type="Proteomes" id="UP001165189"/>
    </source>
</evidence>
<proteinExistence type="predicted"/>
<gene>
    <name evidence="1" type="ORF">Aory05_000577400</name>
</gene>
<sequence>MQPSPSSLPDGYFFDYYRITENTSASNQSIWHVRPPHIAYELPTWFVSLLDDHSLALVPESPFVTSARPRVDAILHHALALAKIMVEKNADGHSRMQIPSDSDQACTS</sequence>
<keyword evidence="2" id="KW-1185">Reference proteome</keyword>
<evidence type="ECO:0000313" key="1">
    <source>
        <dbReference type="EMBL" id="GMG47002.1"/>
    </source>
</evidence>
<dbReference type="EMBL" id="BSYB01000021">
    <property type="protein sequence ID" value="GMG47002.1"/>
    <property type="molecule type" value="Genomic_DNA"/>
</dbReference>
<name>A0ABQ6KSF0_ASPOZ</name>
<organism evidence="1 2">
    <name type="scientific">Aspergillus oryzae var. brunneus</name>
    <dbReference type="NCBI Taxonomy" id="332754"/>
    <lineage>
        <taxon>Eukaryota</taxon>
        <taxon>Fungi</taxon>
        <taxon>Dikarya</taxon>
        <taxon>Ascomycota</taxon>
        <taxon>Pezizomycotina</taxon>
        <taxon>Eurotiomycetes</taxon>
        <taxon>Eurotiomycetidae</taxon>
        <taxon>Eurotiales</taxon>
        <taxon>Aspergillaceae</taxon>
        <taxon>Aspergillus</taxon>
        <taxon>Aspergillus subgen. Circumdati</taxon>
    </lineage>
</organism>
<comment type="caution">
    <text evidence="1">The sequence shown here is derived from an EMBL/GenBank/DDBJ whole genome shotgun (WGS) entry which is preliminary data.</text>
</comment>
<reference evidence="1" key="1">
    <citation type="submission" date="2023-04" db="EMBL/GenBank/DDBJ databases">
        <title>Aspergillus oryzae var. brunneus NBRC 4377.</title>
        <authorList>
            <person name="Ichikawa N."/>
            <person name="Sato H."/>
            <person name="Tonouchi N."/>
        </authorList>
    </citation>
    <scope>NUCLEOTIDE SEQUENCE</scope>
    <source>
        <strain evidence="1">NBRC 4377</strain>
    </source>
</reference>
<dbReference type="Proteomes" id="UP001165189">
    <property type="component" value="Unassembled WGS sequence"/>
</dbReference>